<accession>A0A2S7XGT8</accession>
<dbReference type="Gene3D" id="3.30.70.580">
    <property type="entry name" value="Pseudouridine synthase I, catalytic domain, N-terminal subdomain"/>
    <property type="match status" value="1"/>
</dbReference>
<dbReference type="Pfam" id="PF00849">
    <property type="entry name" value="PseudoU_synth_2"/>
    <property type="match status" value="1"/>
</dbReference>
<dbReference type="RefSeq" id="WP_105062872.1">
    <property type="nucleotide sequence ID" value="NZ_BSOU01000004.1"/>
</dbReference>
<keyword evidence="10" id="KW-1185">Reference proteome</keyword>
<dbReference type="InterPro" id="IPR042092">
    <property type="entry name" value="PsdUridine_s_RsuA/RluB/E/F_cat"/>
</dbReference>
<dbReference type="AlphaFoldDB" id="A0A2S7XGT8"/>
<evidence type="ECO:0000256" key="4">
    <source>
        <dbReference type="RuleBase" id="RU003887"/>
    </source>
</evidence>
<organism evidence="8 9">
    <name type="scientific">Aliivibrio sifiae</name>
    <dbReference type="NCBI Taxonomy" id="566293"/>
    <lineage>
        <taxon>Bacteria</taxon>
        <taxon>Pseudomonadati</taxon>
        <taxon>Pseudomonadota</taxon>
        <taxon>Gammaproteobacteria</taxon>
        <taxon>Vibrionales</taxon>
        <taxon>Vibrionaceae</taxon>
        <taxon>Aliivibrio</taxon>
    </lineage>
</organism>
<evidence type="ECO:0000259" key="6">
    <source>
        <dbReference type="Pfam" id="PF00849"/>
    </source>
</evidence>
<dbReference type="GO" id="GO:0120159">
    <property type="term" value="F:rRNA pseudouridine synthase activity"/>
    <property type="evidence" value="ECO:0007669"/>
    <property type="project" value="UniProtKB-ARBA"/>
</dbReference>
<dbReference type="InterPro" id="IPR020103">
    <property type="entry name" value="PsdUridine_synth_cat_dom_sf"/>
</dbReference>
<dbReference type="Proteomes" id="UP001156660">
    <property type="component" value="Unassembled WGS sequence"/>
</dbReference>
<feature type="domain" description="Pseudouridine synthase RsuA/RluA-like" evidence="6">
    <location>
        <begin position="31"/>
        <end position="175"/>
    </location>
</feature>
<dbReference type="GO" id="GO:0003723">
    <property type="term" value="F:RNA binding"/>
    <property type="evidence" value="ECO:0007669"/>
    <property type="project" value="InterPro"/>
</dbReference>
<dbReference type="OrthoDB" id="9807213at2"/>
<evidence type="ECO:0000313" key="9">
    <source>
        <dbReference type="Proteomes" id="UP000239273"/>
    </source>
</evidence>
<protein>
    <recommendedName>
        <fullName evidence="4">Pseudouridine synthase</fullName>
        <ecNumber evidence="4">5.4.99.-</ecNumber>
    </recommendedName>
</protein>
<sequence length="206" mass="23762">MTFKRSPNWKKPAFKKKNTQKPRPAPKDRKVLIFNKPFDVLSQFTDDQHRQTLADFISVKDVYAAGRLDRDSEGLLILTNDGVLQARLTQPESKSPKTYWVQVEGAPTEEDLEKLRQGVELKDGMTLPAKVEVIDTPDLWERTPPVRFRAAIPTTWIALTIIEGRNRQVRRMTAHIGFPTLRLIRYSMGDWTIQDVPHGEWKEVSL</sequence>
<dbReference type="InterPro" id="IPR020094">
    <property type="entry name" value="TruA/RsuA/RluB/E/F_N"/>
</dbReference>
<gene>
    <name evidence="7" type="primary">rluE</name>
    <name evidence="8" type="ORF">BTO23_02200</name>
    <name evidence="7" type="ORF">GCM10007855_18910</name>
</gene>
<name>A0A2S7XGT8_9GAMM</name>
<dbReference type="InterPro" id="IPR000748">
    <property type="entry name" value="PsdUridine_synth_RsuA/RluB/E/F"/>
</dbReference>
<comment type="similarity">
    <text evidence="1 4">Belongs to the pseudouridine synthase RsuA family.</text>
</comment>
<reference evidence="7" key="4">
    <citation type="submission" date="2023-01" db="EMBL/GenBank/DDBJ databases">
        <title>Draft genome sequence of Aliivibrio sifiae strain NBRC 105001.</title>
        <authorList>
            <person name="Sun Q."/>
            <person name="Mori K."/>
        </authorList>
    </citation>
    <scope>NUCLEOTIDE SEQUENCE</scope>
    <source>
        <strain evidence="7">NBRC 105001</strain>
    </source>
</reference>
<dbReference type="NCBIfam" id="TIGR00093">
    <property type="entry name" value="pseudouridine synthase"/>
    <property type="match status" value="1"/>
</dbReference>
<evidence type="ECO:0000313" key="10">
    <source>
        <dbReference type="Proteomes" id="UP001156660"/>
    </source>
</evidence>
<dbReference type="FunFam" id="3.30.70.1560:FF:000001">
    <property type="entry name" value="Pseudouridine synthase"/>
    <property type="match status" value="1"/>
</dbReference>
<feature type="region of interest" description="Disordered" evidence="5">
    <location>
        <begin position="1"/>
        <end position="29"/>
    </location>
</feature>
<evidence type="ECO:0000256" key="2">
    <source>
        <dbReference type="ARBA" id="ARBA00022552"/>
    </source>
</evidence>
<dbReference type="SUPFAM" id="SSF55120">
    <property type="entry name" value="Pseudouridine synthase"/>
    <property type="match status" value="1"/>
</dbReference>
<evidence type="ECO:0000256" key="5">
    <source>
        <dbReference type="SAM" id="MobiDB-lite"/>
    </source>
</evidence>
<dbReference type="PANTHER" id="PTHR47683:SF2">
    <property type="entry name" value="RNA-BINDING S4 DOMAIN-CONTAINING PROTEIN"/>
    <property type="match status" value="1"/>
</dbReference>
<dbReference type="GO" id="GO:0000455">
    <property type="term" value="P:enzyme-directed rRNA pseudouridine synthesis"/>
    <property type="evidence" value="ECO:0007669"/>
    <property type="project" value="UniProtKB-ARBA"/>
</dbReference>
<dbReference type="PANTHER" id="PTHR47683">
    <property type="entry name" value="PSEUDOURIDINE SYNTHASE FAMILY PROTEIN-RELATED"/>
    <property type="match status" value="1"/>
</dbReference>
<comment type="caution">
    <text evidence="8">The sequence shown here is derived from an EMBL/GenBank/DDBJ whole genome shotgun (WGS) entry which is preliminary data.</text>
</comment>
<reference evidence="7" key="1">
    <citation type="journal article" date="2014" name="Int. J. Syst. Evol. Microbiol.">
        <title>Complete genome of a new Firmicutes species belonging to the dominant human colonic microbiota ('Ruminococcus bicirculans') reveals two chromosomes and a selective capacity to utilize plant glucans.</title>
        <authorList>
            <consortium name="NISC Comparative Sequencing Program"/>
            <person name="Wegmann U."/>
            <person name="Louis P."/>
            <person name="Goesmann A."/>
            <person name="Henrissat B."/>
            <person name="Duncan S.H."/>
            <person name="Flint H.J."/>
        </authorList>
    </citation>
    <scope>NUCLEOTIDE SEQUENCE</scope>
    <source>
        <strain evidence="7">NBRC 105001</strain>
    </source>
</reference>
<dbReference type="InterPro" id="IPR018496">
    <property type="entry name" value="PsdUridine_synth_RsuA/RluB_CS"/>
</dbReference>
<evidence type="ECO:0000313" key="7">
    <source>
        <dbReference type="EMBL" id="GLR75017.1"/>
    </source>
</evidence>
<reference evidence="10" key="3">
    <citation type="journal article" date="2019" name="Int. J. Syst. Evol. Microbiol.">
        <title>The Global Catalogue of Microorganisms (GCM) 10K type strain sequencing project: providing services to taxonomists for standard genome sequencing and annotation.</title>
        <authorList>
            <consortium name="The Broad Institute Genomics Platform"/>
            <consortium name="The Broad Institute Genome Sequencing Center for Infectious Disease"/>
            <person name="Wu L."/>
            <person name="Ma J."/>
        </authorList>
    </citation>
    <scope>NUCLEOTIDE SEQUENCE [LARGE SCALE GENOMIC DNA]</scope>
    <source>
        <strain evidence="10">NBRC 105001</strain>
    </source>
</reference>
<proteinExistence type="inferred from homology"/>
<evidence type="ECO:0000256" key="1">
    <source>
        <dbReference type="ARBA" id="ARBA00008348"/>
    </source>
</evidence>
<dbReference type="EMBL" id="BSOU01000004">
    <property type="protein sequence ID" value="GLR75017.1"/>
    <property type="molecule type" value="Genomic_DNA"/>
</dbReference>
<keyword evidence="2" id="KW-0698">rRNA processing</keyword>
<dbReference type="Gene3D" id="3.30.70.1560">
    <property type="entry name" value="Alpha-L RNA-binding motif"/>
    <property type="match status" value="1"/>
</dbReference>
<dbReference type="GO" id="GO:0005829">
    <property type="term" value="C:cytosol"/>
    <property type="evidence" value="ECO:0007669"/>
    <property type="project" value="UniProtKB-ARBA"/>
</dbReference>
<dbReference type="PROSITE" id="PS01149">
    <property type="entry name" value="PSI_RSU"/>
    <property type="match status" value="1"/>
</dbReference>
<reference evidence="8 9" key="2">
    <citation type="submission" date="2016-12" db="EMBL/GenBank/DDBJ databases">
        <title>Diversity of luminous bacteria.</title>
        <authorList>
            <person name="Yoshizawa S."/>
            <person name="Kogure K."/>
        </authorList>
    </citation>
    <scope>NUCLEOTIDE SEQUENCE [LARGE SCALE GENOMIC DNA]</scope>
    <source>
        <strain evidence="8 9">NBRC 105001</strain>
    </source>
</reference>
<dbReference type="EMBL" id="MSCP01000001">
    <property type="protein sequence ID" value="PQJ92929.1"/>
    <property type="molecule type" value="Genomic_DNA"/>
</dbReference>
<dbReference type="Proteomes" id="UP000239273">
    <property type="component" value="Unassembled WGS sequence"/>
</dbReference>
<keyword evidence="3 4" id="KW-0413">Isomerase</keyword>
<evidence type="ECO:0000313" key="8">
    <source>
        <dbReference type="EMBL" id="PQJ92929.1"/>
    </source>
</evidence>
<dbReference type="InterPro" id="IPR050343">
    <property type="entry name" value="RsuA_PseudoU_synthase"/>
</dbReference>
<dbReference type="InterPro" id="IPR006145">
    <property type="entry name" value="PsdUridine_synth_RsuA/RluA"/>
</dbReference>
<dbReference type="EC" id="5.4.99.-" evidence="4"/>
<evidence type="ECO:0000256" key="3">
    <source>
        <dbReference type="ARBA" id="ARBA00023235"/>
    </source>
</evidence>